<sequence>MVLVSRPSDTVTPVRELVGILPTPDALETCIRALLKVGFVRTDLSVLAGHDAVGAMGRDQRSWQDRLLPLLAETRYEVPVVAGALIALAGSPGVALVGILAAAGAGLAALKEAFEEYDALPDADDYACAVANGELLLWVLLTDPGDEEKARLVLMEHGARALAVHEQVPAVD</sequence>
<dbReference type="AlphaFoldDB" id="A0A143DCR2"/>
<gene>
    <name evidence="1" type="ORF">AY555_04225</name>
</gene>
<reference evidence="1 2" key="1">
    <citation type="submission" date="2016-02" db="EMBL/GenBank/DDBJ databases">
        <title>Complete Genome of H5569, the type strain of the newly described species Haematospirillium jordaniae.</title>
        <authorList>
            <person name="Nicholson A.C."/>
            <person name="Humrighouse B.W."/>
            <person name="Loparov V."/>
            <person name="McQuiston J.R."/>
        </authorList>
    </citation>
    <scope>NUCLEOTIDE SEQUENCE [LARGE SCALE GENOMIC DNA]</scope>
    <source>
        <strain evidence="1 2">H5569</strain>
    </source>
</reference>
<dbReference type="STRING" id="1549855.AY555_04225"/>
<evidence type="ECO:0000313" key="2">
    <source>
        <dbReference type="Proteomes" id="UP000076066"/>
    </source>
</evidence>
<organism evidence="1 2">
    <name type="scientific">Haematospirillum jordaniae</name>
    <dbReference type="NCBI Taxonomy" id="1549855"/>
    <lineage>
        <taxon>Bacteria</taxon>
        <taxon>Pseudomonadati</taxon>
        <taxon>Pseudomonadota</taxon>
        <taxon>Alphaproteobacteria</taxon>
        <taxon>Rhodospirillales</taxon>
        <taxon>Novispirillaceae</taxon>
        <taxon>Haematospirillum</taxon>
    </lineage>
</organism>
<evidence type="ECO:0000313" key="1">
    <source>
        <dbReference type="EMBL" id="AMW34517.1"/>
    </source>
</evidence>
<accession>A0A143DCR2</accession>
<dbReference type="KEGG" id="hjo:AY555_04225"/>
<keyword evidence="2" id="KW-1185">Reference proteome</keyword>
<dbReference type="Proteomes" id="UP000076066">
    <property type="component" value="Chromosome"/>
</dbReference>
<protein>
    <submittedName>
        <fullName evidence="1">Uncharacterized protein</fullName>
    </submittedName>
</protein>
<name>A0A143DCR2_9PROT</name>
<dbReference type="OrthoDB" id="7362472at2"/>
<proteinExistence type="predicted"/>
<dbReference type="EMBL" id="CP014525">
    <property type="protein sequence ID" value="AMW34517.1"/>
    <property type="molecule type" value="Genomic_DNA"/>
</dbReference>